<evidence type="ECO:0000313" key="2">
    <source>
        <dbReference type="Proteomes" id="UP000501690"/>
    </source>
</evidence>
<name>A0A4D6NFM2_VIGUN</name>
<reference evidence="1 2" key="1">
    <citation type="submission" date="2019-04" db="EMBL/GenBank/DDBJ databases">
        <title>An improved genome assembly and genetic linkage map for asparagus bean, Vigna unguiculata ssp. sesquipedialis.</title>
        <authorList>
            <person name="Xia Q."/>
            <person name="Zhang R."/>
            <person name="Dong Y."/>
        </authorList>
    </citation>
    <scope>NUCLEOTIDE SEQUENCE [LARGE SCALE GENOMIC DNA]</scope>
    <source>
        <tissue evidence="1">Leaf</tissue>
    </source>
</reference>
<accession>A0A4D6NFM2</accession>
<sequence length="64" mass="7527">MGHSYSLHPPQLMLSYKLRMKMLTNTSIKHSTSSMGERPPEDEENINQMEKQMIQIKIDIEESY</sequence>
<proteinExistence type="predicted"/>
<dbReference type="AlphaFoldDB" id="A0A4D6NFM2"/>
<gene>
    <name evidence="1" type="ORF">DEO72_LG10g2948</name>
</gene>
<dbReference type="EMBL" id="CP039354">
    <property type="protein sequence ID" value="QCE11712.1"/>
    <property type="molecule type" value="Genomic_DNA"/>
</dbReference>
<evidence type="ECO:0000313" key="1">
    <source>
        <dbReference type="EMBL" id="QCE11712.1"/>
    </source>
</evidence>
<organism evidence="1 2">
    <name type="scientific">Vigna unguiculata</name>
    <name type="common">Cowpea</name>
    <dbReference type="NCBI Taxonomy" id="3917"/>
    <lineage>
        <taxon>Eukaryota</taxon>
        <taxon>Viridiplantae</taxon>
        <taxon>Streptophyta</taxon>
        <taxon>Embryophyta</taxon>
        <taxon>Tracheophyta</taxon>
        <taxon>Spermatophyta</taxon>
        <taxon>Magnoliopsida</taxon>
        <taxon>eudicotyledons</taxon>
        <taxon>Gunneridae</taxon>
        <taxon>Pentapetalae</taxon>
        <taxon>rosids</taxon>
        <taxon>fabids</taxon>
        <taxon>Fabales</taxon>
        <taxon>Fabaceae</taxon>
        <taxon>Papilionoideae</taxon>
        <taxon>50 kb inversion clade</taxon>
        <taxon>NPAAA clade</taxon>
        <taxon>indigoferoid/millettioid clade</taxon>
        <taxon>Phaseoleae</taxon>
        <taxon>Vigna</taxon>
    </lineage>
</organism>
<protein>
    <submittedName>
        <fullName evidence="1">Uncharacterized protein</fullName>
    </submittedName>
</protein>
<dbReference type="Proteomes" id="UP000501690">
    <property type="component" value="Linkage Group LG10"/>
</dbReference>
<keyword evidence="2" id="KW-1185">Reference proteome</keyword>